<feature type="compositionally biased region" description="Basic and acidic residues" evidence="1">
    <location>
        <begin position="104"/>
        <end position="114"/>
    </location>
</feature>
<sequence length="123" mass="13055">MSKLTKEEVISALESALASKQGSAVTIEQKGSWYKIDGGKSLRFSELESMLAELNGGTASAEVTKPKTQPAAKIAKPKAEVKKVPAKKASTKAVKTANSQGGKTPKELWREKLAGKGQLPRGF</sequence>
<feature type="region of interest" description="Disordered" evidence="1">
    <location>
        <begin position="63"/>
        <end position="123"/>
    </location>
</feature>
<organism evidence="2 3">
    <name type="scientific">Shewanella eurypsychrophilus</name>
    <dbReference type="NCBI Taxonomy" id="2593656"/>
    <lineage>
        <taxon>Bacteria</taxon>
        <taxon>Pseudomonadati</taxon>
        <taxon>Pseudomonadota</taxon>
        <taxon>Gammaproteobacteria</taxon>
        <taxon>Alteromonadales</taxon>
        <taxon>Shewanellaceae</taxon>
        <taxon>Shewanella</taxon>
    </lineage>
</organism>
<evidence type="ECO:0000256" key="1">
    <source>
        <dbReference type="SAM" id="MobiDB-lite"/>
    </source>
</evidence>
<reference evidence="2" key="1">
    <citation type="submission" date="2021-07" db="EMBL/GenBank/DDBJ databases">
        <title>Shewanella sp. YLB-07 whole genome sequence.</title>
        <authorList>
            <person name="Yu L."/>
        </authorList>
    </citation>
    <scope>NUCLEOTIDE SEQUENCE</scope>
    <source>
        <strain evidence="2">YLB-08</strain>
    </source>
</reference>
<accession>A0ABX6V700</accession>
<name>A0ABX6V700_9GAMM</name>
<evidence type="ECO:0000313" key="3">
    <source>
        <dbReference type="Proteomes" id="UP000316416"/>
    </source>
</evidence>
<protein>
    <submittedName>
        <fullName evidence="2">Uncharacterized protein</fullName>
    </submittedName>
</protein>
<gene>
    <name evidence="2" type="ORF">FM038_013850</name>
</gene>
<proteinExistence type="predicted"/>
<evidence type="ECO:0000313" key="2">
    <source>
        <dbReference type="EMBL" id="QPG58401.1"/>
    </source>
</evidence>
<dbReference type="Proteomes" id="UP000316416">
    <property type="component" value="Chromosome"/>
</dbReference>
<dbReference type="EMBL" id="CP045503">
    <property type="protein sequence ID" value="QPG58401.1"/>
    <property type="molecule type" value="Genomic_DNA"/>
</dbReference>
<keyword evidence="3" id="KW-1185">Reference proteome</keyword>
<dbReference type="RefSeq" id="WP_142871068.1">
    <property type="nucleotide sequence ID" value="NZ_CP045503.2"/>
</dbReference>